<proteinExistence type="predicted"/>
<dbReference type="VEuPathDB" id="FungiDB:ASPCADRAFT_10064"/>
<dbReference type="EMBL" id="KV907513">
    <property type="protein sequence ID" value="OOF90925.1"/>
    <property type="molecule type" value="Genomic_DNA"/>
</dbReference>
<dbReference type="Gene3D" id="1.20.1250.20">
    <property type="entry name" value="MFS general substrate transporter like domains"/>
    <property type="match status" value="1"/>
</dbReference>
<dbReference type="SUPFAM" id="SSF103473">
    <property type="entry name" value="MFS general substrate transporter"/>
    <property type="match status" value="1"/>
</dbReference>
<accession>A0A1R3R8X1</accession>
<keyword evidence="1" id="KW-0812">Transmembrane</keyword>
<keyword evidence="1" id="KW-0472">Membrane</keyword>
<evidence type="ECO:0000313" key="2">
    <source>
        <dbReference type="EMBL" id="OOF90925.1"/>
    </source>
</evidence>
<protein>
    <recommendedName>
        <fullName evidence="4">Major facilitator superfamily (MFS) profile domain-containing protein</fullName>
    </recommendedName>
</protein>
<dbReference type="InterPro" id="IPR036259">
    <property type="entry name" value="MFS_trans_sf"/>
</dbReference>
<gene>
    <name evidence="2" type="ORF">ASPCADRAFT_10064</name>
</gene>
<dbReference type="AlphaFoldDB" id="A0A1R3R8X1"/>
<evidence type="ECO:0000313" key="3">
    <source>
        <dbReference type="Proteomes" id="UP000188318"/>
    </source>
</evidence>
<reference evidence="3" key="1">
    <citation type="journal article" date="2017" name="Genome Biol.">
        <title>Comparative genomics reveals high biological diversity and specific adaptations in the industrially and medically important fungal genus Aspergillus.</title>
        <authorList>
            <person name="de Vries R.P."/>
            <person name="Riley R."/>
            <person name="Wiebenga A."/>
            <person name="Aguilar-Osorio G."/>
            <person name="Amillis S."/>
            <person name="Uchima C.A."/>
            <person name="Anderluh G."/>
            <person name="Asadollahi M."/>
            <person name="Askin M."/>
            <person name="Barry K."/>
            <person name="Battaglia E."/>
            <person name="Bayram O."/>
            <person name="Benocci T."/>
            <person name="Braus-Stromeyer S.A."/>
            <person name="Caldana C."/>
            <person name="Canovas D."/>
            <person name="Cerqueira G.C."/>
            <person name="Chen F."/>
            <person name="Chen W."/>
            <person name="Choi C."/>
            <person name="Clum A."/>
            <person name="Dos Santos R.A."/>
            <person name="Damasio A.R."/>
            <person name="Diallinas G."/>
            <person name="Emri T."/>
            <person name="Fekete E."/>
            <person name="Flipphi M."/>
            <person name="Freyberg S."/>
            <person name="Gallo A."/>
            <person name="Gournas C."/>
            <person name="Habgood R."/>
            <person name="Hainaut M."/>
            <person name="Harispe M.L."/>
            <person name="Henrissat B."/>
            <person name="Hilden K.S."/>
            <person name="Hope R."/>
            <person name="Hossain A."/>
            <person name="Karabika E."/>
            <person name="Karaffa L."/>
            <person name="Karanyi Z."/>
            <person name="Krasevec N."/>
            <person name="Kuo A."/>
            <person name="Kusch H."/>
            <person name="LaButti K."/>
            <person name="Lagendijk E.L."/>
            <person name="Lapidus A."/>
            <person name="Levasseur A."/>
            <person name="Lindquist E."/>
            <person name="Lipzen A."/>
            <person name="Logrieco A.F."/>
            <person name="MacCabe A."/>
            <person name="Maekelae M.R."/>
            <person name="Malavazi I."/>
            <person name="Melin P."/>
            <person name="Meyer V."/>
            <person name="Mielnichuk N."/>
            <person name="Miskei M."/>
            <person name="Molnar A.P."/>
            <person name="Mule G."/>
            <person name="Ngan C.Y."/>
            <person name="Orejas M."/>
            <person name="Orosz E."/>
            <person name="Ouedraogo J.P."/>
            <person name="Overkamp K.M."/>
            <person name="Park H.-S."/>
            <person name="Perrone G."/>
            <person name="Piumi F."/>
            <person name="Punt P.J."/>
            <person name="Ram A.F."/>
            <person name="Ramon A."/>
            <person name="Rauscher S."/>
            <person name="Record E."/>
            <person name="Riano-Pachon D.M."/>
            <person name="Robert V."/>
            <person name="Roehrig J."/>
            <person name="Ruller R."/>
            <person name="Salamov A."/>
            <person name="Salih N.S."/>
            <person name="Samson R.A."/>
            <person name="Sandor E."/>
            <person name="Sanguinetti M."/>
            <person name="Schuetze T."/>
            <person name="Sepcic K."/>
            <person name="Shelest E."/>
            <person name="Sherlock G."/>
            <person name="Sophianopoulou V."/>
            <person name="Squina F.M."/>
            <person name="Sun H."/>
            <person name="Susca A."/>
            <person name="Todd R.B."/>
            <person name="Tsang A."/>
            <person name="Unkles S.E."/>
            <person name="van de Wiele N."/>
            <person name="van Rossen-Uffink D."/>
            <person name="Oliveira J.V."/>
            <person name="Vesth T.C."/>
            <person name="Visser J."/>
            <person name="Yu J.-H."/>
            <person name="Zhou M."/>
            <person name="Andersen M.R."/>
            <person name="Archer D.B."/>
            <person name="Baker S.E."/>
            <person name="Benoit I."/>
            <person name="Brakhage A.A."/>
            <person name="Braus G.H."/>
            <person name="Fischer R."/>
            <person name="Frisvad J.C."/>
            <person name="Goldman G.H."/>
            <person name="Houbraken J."/>
            <person name="Oakley B."/>
            <person name="Pocsi I."/>
            <person name="Scazzocchio C."/>
            <person name="Seiboth B."/>
            <person name="vanKuyk P.A."/>
            <person name="Wortman J."/>
            <person name="Dyer P.S."/>
            <person name="Grigoriev I.V."/>
        </authorList>
    </citation>
    <scope>NUCLEOTIDE SEQUENCE [LARGE SCALE GENOMIC DNA]</scope>
    <source>
        <strain evidence="3">ITEM 5010</strain>
    </source>
</reference>
<evidence type="ECO:0008006" key="4">
    <source>
        <dbReference type="Google" id="ProtNLM"/>
    </source>
</evidence>
<sequence>MTVIANTELEPPNGGCGDFTLYYADVMLPNYSASKLDWITTITIFLKFGVGIPIGALVDRYGSRPVIAPFAALGVPSLGLLSLCRTYWQIILSESRL</sequence>
<name>A0A1R3R8X1_ASPC5</name>
<feature type="transmembrane region" description="Helical" evidence="1">
    <location>
        <begin position="38"/>
        <end position="58"/>
    </location>
</feature>
<evidence type="ECO:0000256" key="1">
    <source>
        <dbReference type="SAM" id="Phobius"/>
    </source>
</evidence>
<dbReference type="Proteomes" id="UP000188318">
    <property type="component" value="Unassembled WGS sequence"/>
</dbReference>
<organism evidence="2 3">
    <name type="scientific">Aspergillus carbonarius (strain ITEM 5010)</name>
    <dbReference type="NCBI Taxonomy" id="602072"/>
    <lineage>
        <taxon>Eukaryota</taxon>
        <taxon>Fungi</taxon>
        <taxon>Dikarya</taxon>
        <taxon>Ascomycota</taxon>
        <taxon>Pezizomycotina</taxon>
        <taxon>Eurotiomycetes</taxon>
        <taxon>Eurotiomycetidae</taxon>
        <taxon>Eurotiales</taxon>
        <taxon>Aspergillaceae</taxon>
        <taxon>Aspergillus</taxon>
        <taxon>Aspergillus subgen. Circumdati</taxon>
    </lineage>
</organism>
<keyword evidence="1" id="KW-1133">Transmembrane helix</keyword>
<dbReference type="OrthoDB" id="5667at2759"/>
<feature type="transmembrane region" description="Helical" evidence="1">
    <location>
        <begin position="70"/>
        <end position="88"/>
    </location>
</feature>
<keyword evidence="3" id="KW-1185">Reference proteome</keyword>